<feature type="disulfide bond" evidence="7 8">
    <location>
        <begin position="40"/>
        <end position="54"/>
    </location>
</feature>
<feature type="disulfide bond" evidence="7 8">
    <location>
        <begin position="35"/>
        <end position="47"/>
    </location>
</feature>
<keyword evidence="5 7" id="KW-1015">Disulfide bond</keyword>
<evidence type="ECO:0000256" key="1">
    <source>
        <dbReference type="ARBA" id="ARBA00009373"/>
    </source>
</evidence>
<dbReference type="Pfam" id="PF00187">
    <property type="entry name" value="Chitin_bind_1"/>
    <property type="match status" value="1"/>
</dbReference>
<feature type="signal peptide" evidence="9">
    <location>
        <begin position="1"/>
        <end position="21"/>
    </location>
</feature>
<accession>A0AAP0M8X6</accession>
<proteinExistence type="inferred from homology"/>
<gene>
    <name evidence="11" type="ORF">WN944_015358</name>
</gene>
<evidence type="ECO:0000256" key="9">
    <source>
        <dbReference type="SAM" id="SignalP"/>
    </source>
</evidence>
<evidence type="ECO:0000256" key="6">
    <source>
        <dbReference type="PIRSR" id="PIRSR001060-1"/>
    </source>
</evidence>
<keyword evidence="2 8" id="KW-0147">Chitin-binding</keyword>
<reference evidence="11 12" key="1">
    <citation type="submission" date="2024-05" db="EMBL/GenBank/DDBJ databases">
        <title>Haplotype-resolved chromosome-level genome assembly of Huyou (Citrus changshanensis).</title>
        <authorList>
            <person name="Miao C."/>
            <person name="Chen W."/>
            <person name="Wu Y."/>
            <person name="Wang L."/>
            <person name="Zhao S."/>
            <person name="Grierson D."/>
            <person name="Xu C."/>
            <person name="Chen K."/>
        </authorList>
    </citation>
    <scope>NUCLEOTIDE SEQUENCE [LARGE SCALE GENOMIC DNA]</scope>
    <source>
        <strain evidence="11">01-14</strain>
        <tissue evidence="11">Leaf</tissue>
    </source>
</reference>
<keyword evidence="4" id="KW-0611">Plant defense</keyword>
<feature type="disulfide bond" evidence="7 8">
    <location>
        <begin position="26"/>
        <end position="41"/>
    </location>
</feature>
<dbReference type="PROSITE" id="PS00026">
    <property type="entry name" value="CHIT_BIND_I_1"/>
    <property type="match status" value="1"/>
</dbReference>
<evidence type="ECO:0000256" key="2">
    <source>
        <dbReference type="ARBA" id="ARBA00022669"/>
    </source>
</evidence>
<sequence>MKFQAFLLVSLVLSFLLVISAKNEQCGWQADDKLCPNGYCCSKDGFCGKTAAYCGEGCQSQCHHLSSFLDQSTFDKMFPNQYSNDCPSQGFYTYDALISAAKYFSGFASVGDDETRKREIAAFLAQISHESSGVHAVVPLPLIDRYVWGLCILSENNPPSNYCNPHYICPKEYYGRGPFQLKWNKNYIECGEYTGCGEDIGDLVNNPDLLVTDPVISFKSALWFWMTSRSGKYPSCHEVMTGEWQPTEGDESKGWFSGFGLTTNIINGVNECGNGQDARGANRIGYFAKYCDLLNTTTGDNLDCYKQTPMVSELTLLPKTM</sequence>
<evidence type="ECO:0000256" key="4">
    <source>
        <dbReference type="ARBA" id="ARBA00022821"/>
    </source>
</evidence>
<keyword evidence="3 9" id="KW-0732">Signal</keyword>
<dbReference type="PIRSF" id="PIRSF001060">
    <property type="entry name" value="Endochitinase"/>
    <property type="match status" value="1"/>
</dbReference>
<name>A0AAP0M8X6_9ROSI</name>
<dbReference type="PROSITE" id="PS50941">
    <property type="entry name" value="CHIT_BIND_I_2"/>
    <property type="match status" value="1"/>
</dbReference>
<dbReference type="SUPFAM" id="SSF53955">
    <property type="entry name" value="Lysozyme-like"/>
    <property type="match status" value="1"/>
</dbReference>
<dbReference type="GO" id="GO:0005975">
    <property type="term" value="P:carbohydrate metabolic process"/>
    <property type="evidence" value="ECO:0007669"/>
    <property type="project" value="InterPro"/>
</dbReference>
<dbReference type="GO" id="GO:0050832">
    <property type="term" value="P:defense response to fungus"/>
    <property type="evidence" value="ECO:0007669"/>
    <property type="project" value="TreeGrafter"/>
</dbReference>
<dbReference type="PANTHER" id="PTHR22595">
    <property type="entry name" value="CHITINASE-RELATED"/>
    <property type="match status" value="1"/>
</dbReference>
<evidence type="ECO:0000256" key="8">
    <source>
        <dbReference type="PROSITE-ProRule" id="PRU00261"/>
    </source>
</evidence>
<dbReference type="GO" id="GO:0006032">
    <property type="term" value="P:chitin catabolic process"/>
    <property type="evidence" value="ECO:0007669"/>
    <property type="project" value="InterPro"/>
</dbReference>
<evidence type="ECO:0000313" key="11">
    <source>
        <dbReference type="EMBL" id="KAK9200162.1"/>
    </source>
</evidence>
<dbReference type="GO" id="GO:0016998">
    <property type="term" value="P:cell wall macromolecule catabolic process"/>
    <property type="evidence" value="ECO:0007669"/>
    <property type="project" value="InterPro"/>
</dbReference>
<evidence type="ECO:0000259" key="10">
    <source>
        <dbReference type="PROSITE" id="PS50941"/>
    </source>
</evidence>
<comment type="caution">
    <text evidence="11">The sequence shown here is derived from an EMBL/GenBank/DDBJ whole genome shotgun (WGS) entry which is preliminary data.</text>
</comment>
<feature type="disulfide bond" evidence="7">
    <location>
        <begin position="86"/>
        <end position="151"/>
    </location>
</feature>
<dbReference type="Pfam" id="PF00182">
    <property type="entry name" value="Glyco_hydro_19"/>
    <property type="match status" value="1"/>
</dbReference>
<feature type="chain" id="PRO_5042912455" description="Chitin-binding type-1 domain-containing protein" evidence="9">
    <location>
        <begin position="22"/>
        <end position="321"/>
    </location>
</feature>
<dbReference type="CDD" id="cd06921">
    <property type="entry name" value="ChtBD1_GH19_hevein"/>
    <property type="match status" value="1"/>
</dbReference>
<dbReference type="PROSITE" id="PS00774">
    <property type="entry name" value="CHITINASE_19_2"/>
    <property type="match status" value="1"/>
</dbReference>
<dbReference type="InterPro" id="IPR018371">
    <property type="entry name" value="Chitin-binding_1_CS"/>
</dbReference>
<feature type="disulfide bond" evidence="7">
    <location>
        <begin position="272"/>
        <end position="304"/>
    </location>
</feature>
<dbReference type="EMBL" id="JBCGBO010000005">
    <property type="protein sequence ID" value="KAK9200162.1"/>
    <property type="molecule type" value="Genomic_DNA"/>
</dbReference>
<dbReference type="InterPro" id="IPR036861">
    <property type="entry name" value="Endochitinase-like_sf"/>
</dbReference>
<dbReference type="PANTHER" id="PTHR22595:SF79">
    <property type="entry name" value="CHITINASE 12"/>
    <property type="match status" value="1"/>
</dbReference>
<dbReference type="AlphaFoldDB" id="A0AAP0M8X6"/>
<evidence type="ECO:0000256" key="3">
    <source>
        <dbReference type="ARBA" id="ARBA00022729"/>
    </source>
</evidence>
<keyword evidence="12" id="KW-1185">Reference proteome</keyword>
<dbReference type="SUPFAM" id="SSF57016">
    <property type="entry name" value="Plant lectins/antimicrobial peptides"/>
    <property type="match status" value="1"/>
</dbReference>
<feature type="active site" description="Proton donor" evidence="6">
    <location>
        <position position="130"/>
    </location>
</feature>
<dbReference type="CDD" id="cd00325">
    <property type="entry name" value="chitinase_GH19"/>
    <property type="match status" value="1"/>
</dbReference>
<dbReference type="GO" id="GO:0004568">
    <property type="term" value="F:chitinase activity"/>
    <property type="evidence" value="ECO:0007669"/>
    <property type="project" value="InterPro"/>
</dbReference>
<evidence type="ECO:0000313" key="12">
    <source>
        <dbReference type="Proteomes" id="UP001428341"/>
    </source>
</evidence>
<dbReference type="Gene3D" id="3.30.60.10">
    <property type="entry name" value="Endochitinase-like"/>
    <property type="match status" value="1"/>
</dbReference>
<dbReference type="InterPro" id="IPR016283">
    <property type="entry name" value="Glyco_hydro_19"/>
</dbReference>
<comment type="similarity">
    <text evidence="1">Belongs to the glycosyl hydrolase 19 family. Chitinase class I subfamily.</text>
</comment>
<organism evidence="11 12">
    <name type="scientific">Citrus x changshan-huyou</name>
    <dbReference type="NCBI Taxonomy" id="2935761"/>
    <lineage>
        <taxon>Eukaryota</taxon>
        <taxon>Viridiplantae</taxon>
        <taxon>Streptophyta</taxon>
        <taxon>Embryophyta</taxon>
        <taxon>Tracheophyta</taxon>
        <taxon>Spermatophyta</taxon>
        <taxon>Magnoliopsida</taxon>
        <taxon>eudicotyledons</taxon>
        <taxon>Gunneridae</taxon>
        <taxon>Pentapetalae</taxon>
        <taxon>rosids</taxon>
        <taxon>malvids</taxon>
        <taxon>Sapindales</taxon>
        <taxon>Rutaceae</taxon>
        <taxon>Aurantioideae</taxon>
        <taxon>Citrus</taxon>
    </lineage>
</organism>
<dbReference type="Gene3D" id="3.30.20.10">
    <property type="entry name" value="Endochitinase, domain 2"/>
    <property type="match status" value="1"/>
</dbReference>
<feature type="disulfide bond" evidence="7 8">
    <location>
        <begin position="58"/>
        <end position="62"/>
    </location>
</feature>
<dbReference type="InterPro" id="IPR001002">
    <property type="entry name" value="Chitin-bd_1"/>
</dbReference>
<dbReference type="SMART" id="SM00270">
    <property type="entry name" value="ChtBD1"/>
    <property type="match status" value="1"/>
</dbReference>
<evidence type="ECO:0000256" key="5">
    <source>
        <dbReference type="ARBA" id="ARBA00023157"/>
    </source>
</evidence>
<dbReference type="Gene3D" id="1.10.530.10">
    <property type="match status" value="1"/>
</dbReference>
<dbReference type="Proteomes" id="UP001428341">
    <property type="component" value="Unassembled WGS sequence"/>
</dbReference>
<dbReference type="InterPro" id="IPR023346">
    <property type="entry name" value="Lysozyme-like_dom_sf"/>
</dbReference>
<evidence type="ECO:0000256" key="7">
    <source>
        <dbReference type="PIRSR" id="PIRSR001060-2"/>
    </source>
</evidence>
<protein>
    <recommendedName>
        <fullName evidence="10">Chitin-binding type-1 domain-containing protein</fullName>
    </recommendedName>
</protein>
<feature type="domain" description="Chitin-binding type-1" evidence="10">
    <location>
        <begin position="23"/>
        <end position="64"/>
    </location>
</feature>
<dbReference type="InterPro" id="IPR000726">
    <property type="entry name" value="Glyco_hydro_19_cat"/>
</dbReference>
<dbReference type="GO" id="GO:0008061">
    <property type="term" value="F:chitin binding"/>
    <property type="evidence" value="ECO:0007669"/>
    <property type="project" value="UniProtKB-UniRule"/>
</dbReference>